<dbReference type="GO" id="GO:0016020">
    <property type="term" value="C:membrane"/>
    <property type="evidence" value="ECO:0007669"/>
    <property type="project" value="UniProtKB-SubCell"/>
</dbReference>
<evidence type="ECO:0000256" key="3">
    <source>
        <dbReference type="ARBA" id="ARBA00022692"/>
    </source>
</evidence>
<evidence type="ECO:0000256" key="6">
    <source>
        <dbReference type="SAM" id="MobiDB-lite"/>
    </source>
</evidence>
<dbReference type="Proteomes" id="UP000614601">
    <property type="component" value="Unassembled WGS sequence"/>
</dbReference>
<dbReference type="PANTHER" id="PTHR13674">
    <property type="entry name" value="GROWTH AND TRANSFORMATION-DEPENDENT PROTEIN"/>
    <property type="match status" value="1"/>
</dbReference>
<dbReference type="EMBL" id="CAJFCW020000002">
    <property type="protein sequence ID" value="CAG9091573.1"/>
    <property type="molecule type" value="Genomic_DNA"/>
</dbReference>
<comment type="caution">
    <text evidence="8">The sequence shown here is derived from an EMBL/GenBank/DDBJ whole genome shotgun (WGS) entry which is preliminary data.</text>
</comment>
<feature type="transmembrane region" description="Helical" evidence="7">
    <location>
        <begin position="103"/>
        <end position="120"/>
    </location>
</feature>
<evidence type="ECO:0000256" key="7">
    <source>
        <dbReference type="SAM" id="Phobius"/>
    </source>
</evidence>
<sequence>MFKVRSVLQARSCFGFRLNSNGVKNAQNTEVENNMPRHRTKLDYDQSRKFDRSTADAKSGGSERPSAFQRRMMVVTGLYRNTAEIPELVSTQTMNRLHDRNRVVFIVTAVAIVFVIGVNAEKWISRKIEREKASGKSISGMIH</sequence>
<evidence type="ECO:0000256" key="5">
    <source>
        <dbReference type="ARBA" id="ARBA00023136"/>
    </source>
</evidence>
<dbReference type="PANTHER" id="PTHR13674:SF5">
    <property type="entry name" value="UPF0389 PROTEIN CG9231"/>
    <property type="match status" value="1"/>
</dbReference>
<evidence type="ECO:0000313" key="9">
    <source>
        <dbReference type="Proteomes" id="UP000614601"/>
    </source>
</evidence>
<dbReference type="Proteomes" id="UP000783686">
    <property type="component" value="Unassembled WGS sequence"/>
</dbReference>
<evidence type="ECO:0000256" key="2">
    <source>
        <dbReference type="ARBA" id="ARBA00007363"/>
    </source>
</evidence>
<comment type="subcellular location">
    <subcellularLocation>
        <location evidence="1">Membrane</location>
        <topology evidence="1">Single-pass membrane protein</topology>
    </subcellularLocation>
</comment>
<keyword evidence="4 7" id="KW-1133">Transmembrane helix</keyword>
<reference evidence="8" key="1">
    <citation type="submission" date="2020-09" db="EMBL/GenBank/DDBJ databases">
        <authorList>
            <person name="Kikuchi T."/>
        </authorList>
    </citation>
    <scope>NUCLEOTIDE SEQUENCE</scope>
    <source>
        <strain evidence="8">SH1</strain>
    </source>
</reference>
<organism evidence="8 9">
    <name type="scientific">Bursaphelenchus okinawaensis</name>
    <dbReference type="NCBI Taxonomy" id="465554"/>
    <lineage>
        <taxon>Eukaryota</taxon>
        <taxon>Metazoa</taxon>
        <taxon>Ecdysozoa</taxon>
        <taxon>Nematoda</taxon>
        <taxon>Chromadorea</taxon>
        <taxon>Rhabditida</taxon>
        <taxon>Tylenchina</taxon>
        <taxon>Tylenchomorpha</taxon>
        <taxon>Aphelenchoidea</taxon>
        <taxon>Aphelenchoididae</taxon>
        <taxon>Bursaphelenchus</taxon>
    </lineage>
</organism>
<gene>
    <name evidence="8" type="ORF">BOKJ2_LOCUS3247</name>
</gene>
<evidence type="ECO:0000256" key="4">
    <source>
        <dbReference type="ARBA" id="ARBA00022989"/>
    </source>
</evidence>
<feature type="compositionally biased region" description="Basic and acidic residues" evidence="6">
    <location>
        <begin position="41"/>
        <end position="55"/>
    </location>
</feature>
<dbReference type="InterPro" id="IPR009432">
    <property type="entry name" value="DUF1075"/>
</dbReference>
<name>A0A811K558_9BILA</name>
<keyword evidence="9" id="KW-1185">Reference proteome</keyword>
<evidence type="ECO:0000313" key="8">
    <source>
        <dbReference type="EMBL" id="CAD5210544.1"/>
    </source>
</evidence>
<comment type="similarity">
    <text evidence="2">Belongs to the UPF0389 family.</text>
</comment>
<keyword evidence="3 7" id="KW-0812">Transmembrane</keyword>
<protein>
    <submittedName>
        <fullName evidence="8">Uncharacterized protein</fullName>
    </submittedName>
</protein>
<evidence type="ECO:0000256" key="1">
    <source>
        <dbReference type="ARBA" id="ARBA00004167"/>
    </source>
</evidence>
<dbReference type="Pfam" id="PF06388">
    <property type="entry name" value="DUF1075"/>
    <property type="match status" value="1"/>
</dbReference>
<dbReference type="OrthoDB" id="8193498at2759"/>
<proteinExistence type="inferred from homology"/>
<dbReference type="EMBL" id="CAJFDH010000002">
    <property type="protein sequence ID" value="CAD5210544.1"/>
    <property type="molecule type" value="Genomic_DNA"/>
</dbReference>
<keyword evidence="5 7" id="KW-0472">Membrane</keyword>
<accession>A0A811K558</accession>
<dbReference type="AlphaFoldDB" id="A0A811K558"/>
<feature type="region of interest" description="Disordered" evidence="6">
    <location>
        <begin position="30"/>
        <end position="66"/>
    </location>
</feature>